<reference evidence="6" key="1">
    <citation type="submission" date="2023-03" db="EMBL/GenBank/DDBJ databases">
        <title>Massive genome expansion in bonnet fungi (Mycena s.s.) driven by repeated elements and novel gene families across ecological guilds.</title>
        <authorList>
            <consortium name="Lawrence Berkeley National Laboratory"/>
            <person name="Harder C.B."/>
            <person name="Miyauchi S."/>
            <person name="Viragh M."/>
            <person name="Kuo A."/>
            <person name="Thoen E."/>
            <person name="Andreopoulos B."/>
            <person name="Lu D."/>
            <person name="Skrede I."/>
            <person name="Drula E."/>
            <person name="Henrissat B."/>
            <person name="Morin E."/>
            <person name="Kohler A."/>
            <person name="Barry K."/>
            <person name="LaButti K."/>
            <person name="Morin E."/>
            <person name="Salamov A."/>
            <person name="Lipzen A."/>
            <person name="Mereny Z."/>
            <person name="Hegedus B."/>
            <person name="Baldrian P."/>
            <person name="Stursova M."/>
            <person name="Weitz H."/>
            <person name="Taylor A."/>
            <person name="Grigoriev I.V."/>
            <person name="Nagy L.G."/>
            <person name="Martin F."/>
            <person name="Kauserud H."/>
        </authorList>
    </citation>
    <scope>NUCLEOTIDE SEQUENCE</scope>
    <source>
        <strain evidence="6">9284</strain>
    </source>
</reference>
<evidence type="ECO:0000313" key="7">
    <source>
        <dbReference type="Proteomes" id="UP001221142"/>
    </source>
</evidence>
<keyword evidence="7" id="KW-1185">Reference proteome</keyword>
<evidence type="ECO:0000256" key="2">
    <source>
        <dbReference type="ARBA" id="ARBA00022771"/>
    </source>
</evidence>
<comment type="caution">
    <text evidence="6">The sequence shown here is derived from an EMBL/GenBank/DDBJ whole genome shotgun (WGS) entry which is preliminary data.</text>
</comment>
<organism evidence="6 7">
    <name type="scientific">Roridomyces roridus</name>
    <dbReference type="NCBI Taxonomy" id="1738132"/>
    <lineage>
        <taxon>Eukaryota</taxon>
        <taxon>Fungi</taxon>
        <taxon>Dikarya</taxon>
        <taxon>Basidiomycota</taxon>
        <taxon>Agaricomycotina</taxon>
        <taxon>Agaricomycetes</taxon>
        <taxon>Agaricomycetidae</taxon>
        <taxon>Agaricales</taxon>
        <taxon>Marasmiineae</taxon>
        <taxon>Mycenaceae</taxon>
        <taxon>Roridomyces</taxon>
    </lineage>
</organism>
<dbReference type="GO" id="GO:0008270">
    <property type="term" value="F:zinc ion binding"/>
    <property type="evidence" value="ECO:0007669"/>
    <property type="project" value="UniProtKB-KW"/>
</dbReference>
<protein>
    <recommendedName>
        <fullName evidence="5">MYND-type domain-containing protein</fullName>
    </recommendedName>
</protein>
<dbReference type="PROSITE" id="PS50865">
    <property type="entry name" value="ZF_MYND_2"/>
    <property type="match status" value="1"/>
</dbReference>
<dbReference type="EMBL" id="JARKIF010000031">
    <property type="protein sequence ID" value="KAJ7612224.1"/>
    <property type="molecule type" value="Genomic_DNA"/>
</dbReference>
<dbReference type="Proteomes" id="UP001221142">
    <property type="component" value="Unassembled WGS sequence"/>
</dbReference>
<dbReference type="AlphaFoldDB" id="A0AAD7FDB7"/>
<name>A0AAD7FDB7_9AGAR</name>
<evidence type="ECO:0000256" key="1">
    <source>
        <dbReference type="ARBA" id="ARBA00022723"/>
    </source>
</evidence>
<evidence type="ECO:0000256" key="4">
    <source>
        <dbReference type="PROSITE-ProRule" id="PRU00134"/>
    </source>
</evidence>
<sequence length="608" mass="69145">MDTPTLSRSQRLAFLAVFFPSLDPARIPRLEELSADVKEVIACADVALDATFRLRQEGSIGLSLWPCVWPWVDFIHIHRKDLDGRIDFLPERDFYVYFTLFAAAYRGHTATYELISATPGFWACLVKFWRFLPQLGSPDQRFVLLGHLTGFLADSGVRSHPERLEEMIDAAGSISRFARLVEYLIPTVVTHDTSDTRSPLNHINDLMLFIDDALQIPEDHTLEELISVPLSPLVVALYTHSNCAEELLAAVLLPCDSQEERAGVVIDQCLILIRRMVMASPPTLWLSKLLARGLLRALILITLRTDARGWKLENHVRFSLDLIIPGGLVYLNTVVAYRDAFKEVQDLLWGDDFKNTVPALYETWQNFLSVAEERCEALAKYQLPSFEAQKACDSQTCGLILESSCLKRCSGCQTFYYCSVECQRNDWELGHACRTHGNLLLSGRAGLNFSERSFLRALIHQKYLKERRSIYAQQIQVLSQYDLAVHSAALFTLFDYCNGAFPGITVYPIVLDDAETQERLDEHLNTDSPEWEDLTERAMLGKGRYQLHGIRIIGRLSMRTWVVPLRTDGDKVLSGVVRLAYKVRRGLVAEADTMGRLIYCWNQQTTWL</sequence>
<accession>A0AAD7FDB7</accession>
<dbReference type="InterPro" id="IPR002893">
    <property type="entry name" value="Znf_MYND"/>
</dbReference>
<proteinExistence type="predicted"/>
<keyword evidence="2 4" id="KW-0863">Zinc-finger</keyword>
<feature type="non-terminal residue" evidence="6">
    <location>
        <position position="1"/>
    </location>
</feature>
<evidence type="ECO:0000256" key="3">
    <source>
        <dbReference type="ARBA" id="ARBA00022833"/>
    </source>
</evidence>
<keyword evidence="1" id="KW-0479">Metal-binding</keyword>
<dbReference type="Gene3D" id="6.10.140.2220">
    <property type="match status" value="1"/>
</dbReference>
<keyword evidence="3" id="KW-0862">Zinc</keyword>
<dbReference type="SUPFAM" id="SSF144232">
    <property type="entry name" value="HIT/MYND zinc finger-like"/>
    <property type="match status" value="1"/>
</dbReference>
<dbReference type="Pfam" id="PF01753">
    <property type="entry name" value="zf-MYND"/>
    <property type="match status" value="1"/>
</dbReference>
<evidence type="ECO:0000259" key="5">
    <source>
        <dbReference type="PROSITE" id="PS50865"/>
    </source>
</evidence>
<gene>
    <name evidence="6" type="ORF">FB45DRAFT_940130</name>
</gene>
<feature type="domain" description="MYND-type" evidence="5">
    <location>
        <begin position="394"/>
        <end position="431"/>
    </location>
</feature>
<evidence type="ECO:0000313" key="6">
    <source>
        <dbReference type="EMBL" id="KAJ7612224.1"/>
    </source>
</evidence>